<accession>A0A2N4U807</accession>
<dbReference type="GO" id="GO:0006014">
    <property type="term" value="P:D-ribose metabolic process"/>
    <property type="evidence" value="ECO:0007669"/>
    <property type="project" value="TreeGrafter"/>
</dbReference>
<feature type="binding site" evidence="3">
    <location>
        <position position="126"/>
    </location>
    <ligand>
        <name>substrate</name>
    </ligand>
</feature>
<keyword evidence="2 3" id="KW-0413">Isomerase</keyword>
<dbReference type="GO" id="GO:0005829">
    <property type="term" value="C:cytosol"/>
    <property type="evidence" value="ECO:0007669"/>
    <property type="project" value="TreeGrafter"/>
</dbReference>
<dbReference type="PANTHER" id="PTHR11934">
    <property type="entry name" value="RIBOSE-5-PHOSPHATE ISOMERASE"/>
    <property type="match status" value="1"/>
</dbReference>
<feature type="binding site" evidence="3">
    <location>
        <begin position="86"/>
        <end position="89"/>
    </location>
    <ligand>
        <name>substrate</name>
    </ligand>
</feature>
<dbReference type="EMBL" id="PDNW01000002">
    <property type="protein sequence ID" value="PLC51154.1"/>
    <property type="molecule type" value="Genomic_DNA"/>
</dbReference>
<feature type="binding site" evidence="3">
    <location>
        <begin position="99"/>
        <end position="102"/>
    </location>
    <ligand>
        <name>substrate</name>
    </ligand>
</feature>
<comment type="pathway">
    <text evidence="3">Carbohydrate degradation; pentose phosphate pathway; D-ribose 5-phosphate from D-ribulose 5-phosphate (non-oxidative stage): step 1/1.</text>
</comment>
<comment type="caution">
    <text evidence="4">The sequence shown here is derived from an EMBL/GenBank/DDBJ whole genome shotgun (WGS) entry which is preliminary data.</text>
</comment>
<protein>
    <recommendedName>
        <fullName evidence="3">Ribose-5-phosphate isomerase A</fullName>
        <ecNumber evidence="3">5.3.1.6</ecNumber>
    </recommendedName>
    <alternativeName>
        <fullName evidence="3">Phosphoriboisomerase A</fullName>
        <shortName evidence="3">PRI</shortName>
    </alternativeName>
</protein>
<dbReference type="RefSeq" id="WP_102072471.1">
    <property type="nucleotide sequence ID" value="NZ_PDNW01000002.1"/>
</dbReference>
<gene>
    <name evidence="3" type="primary">rpiA</name>
    <name evidence="4" type="ORF">CR159_02660</name>
</gene>
<evidence type="ECO:0000256" key="2">
    <source>
        <dbReference type="ARBA" id="ARBA00023235"/>
    </source>
</evidence>
<comment type="function">
    <text evidence="3">Catalyzes the reversible conversion of ribose-5-phosphate to ribulose 5-phosphate.</text>
</comment>
<proteinExistence type="inferred from homology"/>
<comment type="subunit">
    <text evidence="3">Homodimer.</text>
</comment>
<dbReference type="InterPro" id="IPR020672">
    <property type="entry name" value="Ribose5P_isomerase_typA_subgr"/>
</dbReference>
<dbReference type="Proteomes" id="UP000234190">
    <property type="component" value="Unassembled WGS sequence"/>
</dbReference>
<dbReference type="GO" id="GO:0004751">
    <property type="term" value="F:ribose-5-phosphate isomerase activity"/>
    <property type="evidence" value="ECO:0007669"/>
    <property type="project" value="UniProtKB-UniRule"/>
</dbReference>
<dbReference type="HAMAP" id="MF_00170">
    <property type="entry name" value="Rib_5P_isom_A"/>
    <property type="match status" value="1"/>
</dbReference>
<keyword evidence="5" id="KW-1185">Reference proteome</keyword>
<dbReference type="PANTHER" id="PTHR11934:SF0">
    <property type="entry name" value="RIBOSE-5-PHOSPHATE ISOMERASE"/>
    <property type="match status" value="1"/>
</dbReference>
<dbReference type="Gene3D" id="3.30.70.260">
    <property type="match status" value="1"/>
</dbReference>
<name>A0A2N4U807_9BURK</name>
<sequence>MLTQNELKQNVAQAAVEYVLPFLTPDTILGVGTGSTVDIFIDCLGPHRSRFRGAVSSSERSSARMAALGIQVFDLNDVQGMPFYIDGADEIDHGFSMIKGGGGALTREKIVASVADQFVCIVDESKRVDCLGTFPLPVEVIPMARESVSRQLAQLGGKPALRTDFVTDNDCQILNVSGLAISDPSQMEARINNIPGVVSCGLFAIAGADVVLVSTQDGVLRMEKNPS</sequence>
<organism evidence="4 5">
    <name type="scientific">Pollutimonas subterranea</name>
    <dbReference type="NCBI Taxonomy" id="2045210"/>
    <lineage>
        <taxon>Bacteria</taxon>
        <taxon>Pseudomonadati</taxon>
        <taxon>Pseudomonadota</taxon>
        <taxon>Betaproteobacteria</taxon>
        <taxon>Burkholderiales</taxon>
        <taxon>Alcaligenaceae</taxon>
        <taxon>Pollutimonas</taxon>
    </lineage>
</organism>
<dbReference type="GO" id="GO:0009052">
    <property type="term" value="P:pentose-phosphate shunt, non-oxidative branch"/>
    <property type="evidence" value="ECO:0007669"/>
    <property type="project" value="UniProtKB-UniRule"/>
</dbReference>
<dbReference type="InterPro" id="IPR004788">
    <property type="entry name" value="Ribose5P_isomerase_type_A"/>
</dbReference>
<dbReference type="SUPFAM" id="SSF75445">
    <property type="entry name" value="D-ribose-5-phosphate isomerase (RpiA), lid domain"/>
    <property type="match status" value="1"/>
</dbReference>
<evidence type="ECO:0000256" key="3">
    <source>
        <dbReference type="HAMAP-Rule" id="MF_00170"/>
    </source>
</evidence>
<dbReference type="OrthoDB" id="5870696at2"/>
<dbReference type="UniPathway" id="UPA00115">
    <property type="reaction ID" value="UER00412"/>
</dbReference>
<evidence type="ECO:0000256" key="1">
    <source>
        <dbReference type="ARBA" id="ARBA00001713"/>
    </source>
</evidence>
<dbReference type="NCBIfam" id="TIGR00021">
    <property type="entry name" value="rpiA"/>
    <property type="match status" value="1"/>
</dbReference>
<comment type="catalytic activity">
    <reaction evidence="1 3">
        <text>aldehydo-D-ribose 5-phosphate = D-ribulose 5-phosphate</text>
        <dbReference type="Rhea" id="RHEA:14657"/>
        <dbReference type="ChEBI" id="CHEBI:58121"/>
        <dbReference type="ChEBI" id="CHEBI:58273"/>
        <dbReference type="EC" id="5.3.1.6"/>
    </reaction>
</comment>
<dbReference type="SUPFAM" id="SSF100950">
    <property type="entry name" value="NagB/RpiA/CoA transferase-like"/>
    <property type="match status" value="1"/>
</dbReference>
<evidence type="ECO:0000313" key="5">
    <source>
        <dbReference type="Proteomes" id="UP000234190"/>
    </source>
</evidence>
<dbReference type="Gene3D" id="3.40.50.1360">
    <property type="match status" value="1"/>
</dbReference>
<feature type="binding site" evidence="3">
    <location>
        <begin position="33"/>
        <end position="36"/>
    </location>
    <ligand>
        <name>substrate</name>
    </ligand>
</feature>
<dbReference type="InterPro" id="IPR037171">
    <property type="entry name" value="NagB/RpiA_transferase-like"/>
</dbReference>
<dbReference type="CDD" id="cd01398">
    <property type="entry name" value="RPI_A"/>
    <property type="match status" value="1"/>
</dbReference>
<evidence type="ECO:0000313" key="4">
    <source>
        <dbReference type="EMBL" id="PLC51154.1"/>
    </source>
</evidence>
<dbReference type="Pfam" id="PF06026">
    <property type="entry name" value="Rib_5-P_isom_A"/>
    <property type="match status" value="1"/>
</dbReference>
<dbReference type="EC" id="5.3.1.6" evidence="3"/>
<dbReference type="NCBIfam" id="NF001924">
    <property type="entry name" value="PRK00702.1"/>
    <property type="match status" value="1"/>
</dbReference>
<reference evidence="4 5" key="1">
    <citation type="submission" date="2017-10" db="EMBL/GenBank/DDBJ databases">
        <title>Two draft genome sequences of Pusillimonas sp. strains isolated from a nitrate- and radionuclide-contaminated groundwater in Russia.</title>
        <authorList>
            <person name="Grouzdev D.S."/>
            <person name="Tourova T.P."/>
            <person name="Goeva M.A."/>
            <person name="Babich T.L."/>
            <person name="Sokolova D.S."/>
            <person name="Abdullin R."/>
            <person name="Poltaraus A.B."/>
            <person name="Toshchakov S.V."/>
            <person name="Nazina T.N."/>
        </authorList>
    </citation>
    <scope>NUCLEOTIDE SEQUENCE [LARGE SCALE GENOMIC DNA]</scope>
    <source>
        <strain evidence="4 5">JR1/69-3-13</strain>
    </source>
</reference>
<comment type="similarity">
    <text evidence="3">Belongs to the ribose 5-phosphate isomerase family.</text>
</comment>
<dbReference type="FunFam" id="3.40.50.1360:FF:000001">
    <property type="entry name" value="Ribose-5-phosphate isomerase A"/>
    <property type="match status" value="1"/>
</dbReference>
<feature type="active site" description="Proton acceptor" evidence="3">
    <location>
        <position position="108"/>
    </location>
</feature>
<dbReference type="AlphaFoldDB" id="A0A2N4U807"/>